<evidence type="ECO:0000313" key="1">
    <source>
        <dbReference type="EMBL" id="UUZ46180.1"/>
    </source>
</evidence>
<evidence type="ECO:0000313" key="2">
    <source>
        <dbReference type="Proteomes" id="UP001059663"/>
    </source>
</evidence>
<dbReference type="EMBL" id="CP087977">
    <property type="protein sequence ID" value="UUZ46180.1"/>
    <property type="molecule type" value="Genomic_DNA"/>
</dbReference>
<protein>
    <submittedName>
        <fullName evidence="1">Single-stranded DNA-binding protein</fullName>
    </submittedName>
</protein>
<reference evidence="1" key="1">
    <citation type="submission" date="2021-11" db="EMBL/GenBank/DDBJ databases">
        <title>Study of the species diversity of bacterial strains isolated from a unique natural object - Shulgan-Tash cave (Bashkiria).</title>
        <authorList>
            <person name="Sazanova A.L."/>
            <person name="Chirak E.R."/>
            <person name="Safronova V.I."/>
        </authorList>
    </citation>
    <scope>NUCLEOTIDE SEQUENCE</scope>
    <source>
        <strain evidence="1">P1</strain>
    </source>
</reference>
<organism evidence="1 2">
    <name type="scientific">Janibacter limosus</name>
    <dbReference type="NCBI Taxonomy" id="53458"/>
    <lineage>
        <taxon>Bacteria</taxon>
        <taxon>Bacillati</taxon>
        <taxon>Actinomycetota</taxon>
        <taxon>Actinomycetes</taxon>
        <taxon>Micrococcales</taxon>
        <taxon>Intrasporangiaceae</taxon>
        <taxon>Janibacter</taxon>
    </lineage>
</organism>
<name>A0AC61U7X6_9MICO</name>
<dbReference type="Proteomes" id="UP001059663">
    <property type="component" value="Chromosome"/>
</dbReference>
<proteinExistence type="predicted"/>
<keyword evidence="1" id="KW-0238">DNA-binding</keyword>
<sequence length="110" mass="12235">MAHTTTDERVHETNQVEITGRVSGDPTVREMPSGDELVTLRVVVSRGEGQPVDTIDCACWSAGARRAALRPVDGTRVRVEGSLRRRFFRTPGGAASRYEVEVSRLVRDRR</sequence>
<accession>A0AC61U7X6</accession>
<gene>
    <name evidence="1" type="ORF">LP422_10480</name>
</gene>